<dbReference type="Proteomes" id="UP000663760">
    <property type="component" value="Chromosome 5"/>
</dbReference>
<feature type="domain" description="BHLH" evidence="6">
    <location>
        <begin position="40"/>
        <end position="89"/>
    </location>
</feature>
<dbReference type="GO" id="GO:0046983">
    <property type="term" value="F:protein dimerization activity"/>
    <property type="evidence" value="ECO:0007669"/>
    <property type="project" value="InterPro"/>
</dbReference>
<comment type="similarity">
    <text evidence="2">Belongs to the bHLH protein family.</text>
</comment>
<evidence type="ECO:0000256" key="5">
    <source>
        <dbReference type="ARBA" id="ARBA00023242"/>
    </source>
</evidence>
<dbReference type="PANTHER" id="PTHR16223:SF249">
    <property type="entry name" value="TRANSCRIPTION FACTOR BHLH154"/>
    <property type="match status" value="1"/>
</dbReference>
<evidence type="ECO:0000259" key="6">
    <source>
        <dbReference type="PROSITE" id="PS50888"/>
    </source>
</evidence>
<dbReference type="InterPro" id="IPR011598">
    <property type="entry name" value="bHLH_dom"/>
</dbReference>
<keyword evidence="5" id="KW-0539">Nucleus</keyword>
<dbReference type="InterPro" id="IPR045843">
    <property type="entry name" value="IND-like"/>
</dbReference>
<accession>A0A7I8KGJ5</accession>
<organism evidence="7 8">
    <name type="scientific">Spirodela intermedia</name>
    <name type="common">Intermediate duckweed</name>
    <dbReference type="NCBI Taxonomy" id="51605"/>
    <lineage>
        <taxon>Eukaryota</taxon>
        <taxon>Viridiplantae</taxon>
        <taxon>Streptophyta</taxon>
        <taxon>Embryophyta</taxon>
        <taxon>Tracheophyta</taxon>
        <taxon>Spermatophyta</taxon>
        <taxon>Magnoliopsida</taxon>
        <taxon>Liliopsida</taxon>
        <taxon>Araceae</taxon>
        <taxon>Lemnoideae</taxon>
        <taxon>Spirodela</taxon>
    </lineage>
</organism>
<dbReference type="InterPro" id="IPR045239">
    <property type="entry name" value="bHLH95_bHLH"/>
</dbReference>
<evidence type="ECO:0000256" key="4">
    <source>
        <dbReference type="ARBA" id="ARBA00023163"/>
    </source>
</evidence>
<proteinExistence type="inferred from homology"/>
<comment type="subcellular location">
    <subcellularLocation>
        <location evidence="1">Nucleus</location>
    </subcellularLocation>
</comment>
<keyword evidence="8" id="KW-1185">Reference proteome</keyword>
<dbReference type="SMART" id="SM00353">
    <property type="entry name" value="HLH"/>
    <property type="match status" value="1"/>
</dbReference>
<dbReference type="AlphaFoldDB" id="A0A7I8KGJ5"/>
<sequence>MTTEVAEQKRRSDGFLGCEGGGSFSSLGCSAASGKRLKKNELCHKNLVAREGKDRIGKRVAALQQLVSPFGKTDTASVLQETADYINFLHAQLQESYRRSLRARGLCLVPLPCALRLARSNGADIWAPNKTNSRGSKAPTVCVD</sequence>
<evidence type="ECO:0000313" key="8">
    <source>
        <dbReference type="Proteomes" id="UP000663760"/>
    </source>
</evidence>
<dbReference type="CDD" id="cd11393">
    <property type="entry name" value="bHLH_AtbHLH_like"/>
    <property type="match status" value="1"/>
</dbReference>
<dbReference type="GO" id="GO:0000981">
    <property type="term" value="F:DNA-binding transcription factor activity, RNA polymerase II-specific"/>
    <property type="evidence" value="ECO:0007669"/>
    <property type="project" value="TreeGrafter"/>
</dbReference>
<evidence type="ECO:0000313" key="7">
    <source>
        <dbReference type="EMBL" id="CAA7396662.1"/>
    </source>
</evidence>
<evidence type="ECO:0000256" key="3">
    <source>
        <dbReference type="ARBA" id="ARBA00023015"/>
    </source>
</evidence>
<reference evidence="7" key="1">
    <citation type="submission" date="2020-02" db="EMBL/GenBank/DDBJ databases">
        <authorList>
            <person name="Scholz U."/>
            <person name="Mascher M."/>
            <person name="Fiebig A."/>
        </authorList>
    </citation>
    <scope>NUCLEOTIDE SEQUENCE</scope>
</reference>
<keyword evidence="4" id="KW-0804">Transcription</keyword>
<protein>
    <recommendedName>
        <fullName evidence="6">BHLH domain-containing protein</fullName>
    </recommendedName>
</protein>
<dbReference type="Gene3D" id="4.10.280.10">
    <property type="entry name" value="Helix-loop-helix DNA-binding domain"/>
    <property type="match status" value="1"/>
</dbReference>
<dbReference type="SUPFAM" id="SSF47459">
    <property type="entry name" value="HLH, helix-loop-helix DNA-binding domain"/>
    <property type="match status" value="1"/>
</dbReference>
<dbReference type="EMBL" id="LR746268">
    <property type="protein sequence ID" value="CAA7396662.1"/>
    <property type="molecule type" value="Genomic_DNA"/>
</dbReference>
<gene>
    <name evidence="7" type="ORF">SI8410_05007325</name>
</gene>
<dbReference type="GO" id="GO:0000978">
    <property type="term" value="F:RNA polymerase II cis-regulatory region sequence-specific DNA binding"/>
    <property type="evidence" value="ECO:0007669"/>
    <property type="project" value="TreeGrafter"/>
</dbReference>
<keyword evidence="3" id="KW-0805">Transcription regulation</keyword>
<evidence type="ECO:0000256" key="2">
    <source>
        <dbReference type="ARBA" id="ARBA00005510"/>
    </source>
</evidence>
<dbReference type="PROSITE" id="PS50888">
    <property type="entry name" value="BHLH"/>
    <property type="match status" value="1"/>
</dbReference>
<dbReference type="PANTHER" id="PTHR16223">
    <property type="entry name" value="TRANSCRIPTION FACTOR BHLH83-RELATED"/>
    <property type="match status" value="1"/>
</dbReference>
<dbReference type="GO" id="GO:0005634">
    <property type="term" value="C:nucleus"/>
    <property type="evidence" value="ECO:0007669"/>
    <property type="project" value="UniProtKB-SubCell"/>
</dbReference>
<evidence type="ECO:0000256" key="1">
    <source>
        <dbReference type="ARBA" id="ARBA00004123"/>
    </source>
</evidence>
<name>A0A7I8KGJ5_SPIIN</name>
<dbReference type="OrthoDB" id="785070at2759"/>
<dbReference type="InterPro" id="IPR036638">
    <property type="entry name" value="HLH_DNA-bd_sf"/>
</dbReference>